<evidence type="ECO:0000256" key="11">
    <source>
        <dbReference type="RuleBase" id="RU003525"/>
    </source>
</evidence>
<dbReference type="FunFam" id="3.10.20.740:FF:000001">
    <property type="entry name" value="NADH-quinone oxidoreductase subunit G"/>
    <property type="match status" value="1"/>
</dbReference>
<feature type="domain" description="2Fe-2S ferredoxin-type" evidence="12">
    <location>
        <begin position="8"/>
        <end position="86"/>
    </location>
</feature>
<dbReference type="GO" id="GO:0046872">
    <property type="term" value="F:metal ion binding"/>
    <property type="evidence" value="ECO:0007669"/>
    <property type="project" value="UniProtKB-UniRule"/>
</dbReference>
<gene>
    <name evidence="15" type="ORF">CGC43_08265</name>
</gene>
<reference evidence="15 16" key="1">
    <citation type="submission" date="2017-07" db="EMBL/GenBank/DDBJ databases">
        <title>Complete genome sequences and comparative analysis of the novel pathogen Francisella opportunistica.</title>
        <authorList>
            <person name="Dietrich E.A."/>
            <person name="Kingry L.C."/>
            <person name="Petersen J.M."/>
        </authorList>
    </citation>
    <scope>NUCLEOTIDE SEQUENCE [LARGE SCALE GENOMIC DNA]</scope>
    <source>
        <strain evidence="15 16">14-2155</strain>
    </source>
</reference>
<keyword evidence="3 11" id="KW-0004">4Fe-4S</keyword>
<evidence type="ECO:0000256" key="7">
    <source>
        <dbReference type="ARBA" id="ARBA00023014"/>
    </source>
</evidence>
<name>A0A345JTC1_9GAMM</name>
<dbReference type="CDD" id="cd00207">
    <property type="entry name" value="fer2"/>
    <property type="match status" value="1"/>
</dbReference>
<dbReference type="PROSITE" id="PS00643">
    <property type="entry name" value="COMPLEX1_75K_3"/>
    <property type="match status" value="1"/>
</dbReference>
<evidence type="ECO:0000256" key="8">
    <source>
        <dbReference type="ARBA" id="ARBA00023027"/>
    </source>
</evidence>
<dbReference type="PROSITE" id="PS00641">
    <property type="entry name" value="COMPLEX1_75K_1"/>
    <property type="match status" value="1"/>
</dbReference>
<dbReference type="InterPro" id="IPR010228">
    <property type="entry name" value="NADH_UbQ_OxRdtase_Gsu"/>
</dbReference>
<dbReference type="AlphaFoldDB" id="A0A345JTC1"/>
<evidence type="ECO:0000259" key="12">
    <source>
        <dbReference type="PROSITE" id="PS51085"/>
    </source>
</evidence>
<dbReference type="SUPFAM" id="SSF54292">
    <property type="entry name" value="2Fe-2S ferredoxin-like"/>
    <property type="match status" value="1"/>
</dbReference>
<dbReference type="Pfam" id="PF22117">
    <property type="entry name" value="Fer4_Nqo3"/>
    <property type="match status" value="1"/>
</dbReference>
<dbReference type="InterPro" id="IPR001041">
    <property type="entry name" value="2Fe-2S_ferredoxin-type"/>
</dbReference>
<comment type="function">
    <text evidence="11">NDH-1 shuttles electrons from NADH, via FMN and iron-sulfur (Fe-S) centers, to quinones in the respiratory chain. Couples the redox reaction to proton translocation (for every two electrons transferred, four hydrogen ions are translocated across the cytoplasmic membrane), and thus conserves the redox energy in a proton gradient.</text>
</comment>
<dbReference type="RefSeq" id="WP_071629829.1">
    <property type="nucleotide sequence ID" value="NZ_CP022375.1"/>
</dbReference>
<dbReference type="SUPFAM" id="SSF54862">
    <property type="entry name" value="4Fe-4S ferredoxins"/>
    <property type="match status" value="1"/>
</dbReference>
<dbReference type="EMBL" id="CP022375">
    <property type="protein sequence ID" value="AXH30567.1"/>
    <property type="molecule type" value="Genomic_DNA"/>
</dbReference>
<dbReference type="Pfam" id="PF13510">
    <property type="entry name" value="Fer2_4"/>
    <property type="match status" value="1"/>
</dbReference>
<dbReference type="GO" id="GO:0042773">
    <property type="term" value="P:ATP synthesis coupled electron transport"/>
    <property type="evidence" value="ECO:0007669"/>
    <property type="project" value="InterPro"/>
</dbReference>
<dbReference type="InterPro" id="IPR019574">
    <property type="entry name" value="NADH_UbQ_OxRdtase_Gsu_4Fe4S-bd"/>
</dbReference>
<keyword evidence="4 11" id="KW-0479">Metal-binding</keyword>
<dbReference type="InterPro" id="IPR000283">
    <property type="entry name" value="NADH_UbQ_OxRdtase_75kDa_su_CS"/>
</dbReference>
<dbReference type="GO" id="GO:0051537">
    <property type="term" value="F:2 iron, 2 sulfur cluster binding"/>
    <property type="evidence" value="ECO:0007669"/>
    <property type="project" value="UniProtKB-UniRule"/>
</dbReference>
<organism evidence="15 16">
    <name type="scientific">Francisella opportunistica</name>
    <dbReference type="NCBI Taxonomy" id="2016517"/>
    <lineage>
        <taxon>Bacteria</taxon>
        <taxon>Pseudomonadati</taxon>
        <taxon>Pseudomonadota</taxon>
        <taxon>Gammaproteobacteria</taxon>
        <taxon>Thiotrichales</taxon>
        <taxon>Francisellaceae</taxon>
        <taxon>Francisella</taxon>
    </lineage>
</organism>
<evidence type="ECO:0000259" key="13">
    <source>
        <dbReference type="PROSITE" id="PS51669"/>
    </source>
</evidence>
<dbReference type="PROSITE" id="PS51839">
    <property type="entry name" value="4FE4S_HC3"/>
    <property type="match status" value="1"/>
</dbReference>
<dbReference type="PANTHER" id="PTHR43105">
    <property type="entry name" value="RESPIRATORY NITRATE REDUCTASE"/>
    <property type="match status" value="1"/>
</dbReference>
<dbReference type="OrthoDB" id="9810782at2"/>
<dbReference type="InterPro" id="IPR006656">
    <property type="entry name" value="Mopterin_OxRdtase"/>
</dbReference>
<protein>
    <recommendedName>
        <fullName evidence="11">NADH-quinone oxidoreductase</fullName>
        <ecNumber evidence="11">7.1.1.-</ecNumber>
    </recommendedName>
</protein>
<keyword evidence="11" id="KW-0874">Quinone</keyword>
<keyword evidence="11" id="KW-0001">2Fe-2S</keyword>
<dbReference type="GO" id="GO:0016020">
    <property type="term" value="C:membrane"/>
    <property type="evidence" value="ECO:0007669"/>
    <property type="project" value="InterPro"/>
</dbReference>
<dbReference type="SMART" id="SM00929">
    <property type="entry name" value="NADH-G_4Fe-4S_3"/>
    <property type="match status" value="1"/>
</dbReference>
<accession>A0A345JTC1</accession>
<dbReference type="PROSITE" id="PS00642">
    <property type="entry name" value="COMPLEX1_75K_2"/>
    <property type="match status" value="1"/>
</dbReference>
<dbReference type="Gene3D" id="3.40.228.10">
    <property type="entry name" value="Dimethylsulfoxide Reductase, domain 2"/>
    <property type="match status" value="1"/>
</dbReference>
<dbReference type="FunFam" id="3.30.70.20:FF:000002">
    <property type="entry name" value="NADH-ubiquinone oxidoreductase 75 kDa subunit"/>
    <property type="match status" value="1"/>
</dbReference>
<dbReference type="GO" id="GO:0048038">
    <property type="term" value="F:quinone binding"/>
    <property type="evidence" value="ECO:0007669"/>
    <property type="project" value="UniProtKB-UniRule"/>
</dbReference>
<keyword evidence="8 11" id="KW-0520">NAD</keyword>
<dbReference type="EC" id="7.1.1.-" evidence="11"/>
<dbReference type="Pfam" id="PF00384">
    <property type="entry name" value="Molybdopterin"/>
    <property type="match status" value="1"/>
</dbReference>
<dbReference type="KEGG" id="foo:CGC45_08300"/>
<dbReference type="PANTHER" id="PTHR43105:SF13">
    <property type="entry name" value="NADH-UBIQUINONE OXIDOREDUCTASE 75 KDA SUBUNIT, MITOCHONDRIAL"/>
    <property type="match status" value="1"/>
</dbReference>
<evidence type="ECO:0000313" key="15">
    <source>
        <dbReference type="EMBL" id="AXH30567.1"/>
    </source>
</evidence>
<keyword evidence="5 11" id="KW-1278">Translocase</keyword>
<dbReference type="Pfam" id="PF10588">
    <property type="entry name" value="NADH-G_4Fe-4S_3"/>
    <property type="match status" value="1"/>
</dbReference>
<dbReference type="Gene3D" id="3.10.20.740">
    <property type="match status" value="1"/>
</dbReference>
<dbReference type="Gene3D" id="3.40.50.740">
    <property type="match status" value="2"/>
</dbReference>
<dbReference type="InterPro" id="IPR054351">
    <property type="entry name" value="NADH_UbQ_OxRdtase_ferredoxin"/>
</dbReference>
<evidence type="ECO:0000256" key="6">
    <source>
        <dbReference type="ARBA" id="ARBA00023004"/>
    </source>
</evidence>
<keyword evidence="7 11" id="KW-0411">Iron-sulfur</keyword>
<sequence>MSDNKESKKVNIEIDGKNYQALPNQSIIEVADANGIYIPRFCYHKKLSVAANCRMCLVDVDGARRASPACATPVMDGMKVKTRSEKALQMQKDVMEFLLINHPLDCPICDQGGECELQDIAMGYGNTTSEYLESKRTVEDPELGPLVATDMTRCILCTRCVRFGEEVAGAKELGVMGRGDHSAISTYISGEMVDSEISGNIIDLCPVGALTSKPFRFKARAWELKQFPTLSAGDALATEINAHIYQNKLVRVVPRESKITGAWIADRDRFEYTGLYSQDRIEQPMIKKAGGWIEVSWEEALDFVKVAIQKTKEKDGAEAISAIVSETATSEEMYLMKKLLAAVGSNNIDGRVRQYADIPGISAGKGLSCSLEDISESDFILVFGSNIRKEYPLVNIAIKDAVEKNAAKAVAWNICDYNFNYDIKQVRLAADNIQYIALSLLKAIFVRANLSYGDLDEILRKVDPAAEVRDVADKIVAAKAPKIIIGQDIVNTSGFETVFSILDVLEKVTSVRGGVLASNVNSVAADRIFSSSKAKFSTYKCLNGQTNTKLLLTAHTELAKDSLYGEQKLRNALENIDIVVSFTAFADKFTKETADIILPIATHYETSGSFVDLFGNKKEFKQVVKPYAGNKELWRVLRVLGNLLELEGFEYNSIAEVANDTYATRARVGFNHVTQILNANLGYQKEVAFVASNPMYSTTSLLRRAEPLQKTADAKRFAGVRISQELADEIGLKGHSGIIKIYNIDNEINPEVVVDPSLQAKNIMLPRALFKDFLSGDNISTKLVEEGEIIC</sequence>
<evidence type="ECO:0000256" key="5">
    <source>
        <dbReference type="ARBA" id="ARBA00022967"/>
    </source>
</evidence>
<dbReference type="GO" id="GO:0016651">
    <property type="term" value="F:oxidoreductase activity, acting on NAD(P)H"/>
    <property type="evidence" value="ECO:0007669"/>
    <property type="project" value="InterPro"/>
</dbReference>
<comment type="catalytic activity">
    <reaction evidence="10 11">
        <text>a quinone + NADH + 5 H(+)(in) = a quinol + NAD(+) + 4 H(+)(out)</text>
        <dbReference type="Rhea" id="RHEA:57888"/>
        <dbReference type="ChEBI" id="CHEBI:15378"/>
        <dbReference type="ChEBI" id="CHEBI:24646"/>
        <dbReference type="ChEBI" id="CHEBI:57540"/>
        <dbReference type="ChEBI" id="CHEBI:57945"/>
        <dbReference type="ChEBI" id="CHEBI:132124"/>
    </reaction>
</comment>
<evidence type="ECO:0000256" key="3">
    <source>
        <dbReference type="ARBA" id="ARBA00022485"/>
    </source>
</evidence>
<comment type="cofactor">
    <cofactor evidence="11">
        <name>[2Fe-2S] cluster</name>
        <dbReference type="ChEBI" id="CHEBI:190135"/>
    </cofactor>
    <text evidence="11">Binds 1 [2Fe-2S] cluster per subunit.</text>
</comment>
<evidence type="ECO:0000259" key="14">
    <source>
        <dbReference type="PROSITE" id="PS51839"/>
    </source>
</evidence>
<dbReference type="GO" id="GO:0051539">
    <property type="term" value="F:4 iron, 4 sulfur cluster binding"/>
    <property type="evidence" value="ECO:0007669"/>
    <property type="project" value="UniProtKB-KW"/>
</dbReference>
<comment type="similarity">
    <text evidence="2 11">Belongs to the complex I 75 kDa subunit family.</text>
</comment>
<comment type="cofactor">
    <cofactor evidence="1 11">
        <name>[4Fe-4S] cluster</name>
        <dbReference type="ChEBI" id="CHEBI:49883"/>
    </cofactor>
</comment>
<keyword evidence="16" id="KW-1185">Reference proteome</keyword>
<evidence type="ECO:0000256" key="9">
    <source>
        <dbReference type="ARBA" id="ARBA00026021"/>
    </source>
</evidence>
<dbReference type="InterPro" id="IPR006963">
    <property type="entry name" value="Mopterin_OxRdtase_4Fe-4S_dom"/>
</dbReference>
<dbReference type="InterPro" id="IPR050123">
    <property type="entry name" value="Prok_molybdopt-oxidoreductase"/>
</dbReference>
<evidence type="ECO:0000313" key="16">
    <source>
        <dbReference type="Proteomes" id="UP000253862"/>
    </source>
</evidence>
<dbReference type="SUPFAM" id="SSF53706">
    <property type="entry name" value="Formate dehydrogenase/DMSO reductase, domains 1-3"/>
    <property type="match status" value="1"/>
</dbReference>
<dbReference type="GO" id="GO:0008137">
    <property type="term" value="F:NADH dehydrogenase (ubiquinone) activity"/>
    <property type="evidence" value="ECO:0007669"/>
    <property type="project" value="UniProtKB-UniRule"/>
</dbReference>
<feature type="domain" description="4Fe-4S His(Cys)3-ligated-type" evidence="14">
    <location>
        <begin position="86"/>
        <end position="125"/>
    </location>
</feature>
<evidence type="ECO:0000256" key="4">
    <source>
        <dbReference type="ARBA" id="ARBA00022723"/>
    </source>
</evidence>
<evidence type="ECO:0000256" key="1">
    <source>
        <dbReference type="ARBA" id="ARBA00001966"/>
    </source>
</evidence>
<keyword evidence="6 11" id="KW-0408">Iron</keyword>
<evidence type="ECO:0000256" key="2">
    <source>
        <dbReference type="ARBA" id="ARBA00005404"/>
    </source>
</evidence>
<dbReference type="Proteomes" id="UP000253862">
    <property type="component" value="Chromosome"/>
</dbReference>
<dbReference type="NCBIfam" id="TIGR01973">
    <property type="entry name" value="NuoG"/>
    <property type="match status" value="1"/>
</dbReference>
<evidence type="ECO:0000256" key="10">
    <source>
        <dbReference type="ARBA" id="ARBA00047712"/>
    </source>
</evidence>
<dbReference type="Gene3D" id="3.30.70.20">
    <property type="match status" value="1"/>
</dbReference>
<dbReference type="PROSITE" id="PS51085">
    <property type="entry name" value="2FE2S_FER_2"/>
    <property type="match status" value="1"/>
</dbReference>
<dbReference type="PROSITE" id="PS51669">
    <property type="entry name" value="4FE4S_MOW_BIS_MGD"/>
    <property type="match status" value="1"/>
</dbReference>
<feature type="domain" description="4Fe-4S Mo/W bis-MGD-type" evidence="13">
    <location>
        <begin position="224"/>
        <end position="279"/>
    </location>
</feature>
<proteinExistence type="inferred from homology"/>
<comment type="subunit">
    <text evidence="9">Composed of 13 different subunits. Subunits NuoCD, E, F, and G constitute the peripheral sector of the complex.</text>
</comment>
<dbReference type="InterPro" id="IPR036010">
    <property type="entry name" value="2Fe-2S_ferredoxin-like_sf"/>
</dbReference>